<dbReference type="EMBL" id="LXXM01000101">
    <property type="protein sequence ID" value="PZS94319.1"/>
    <property type="molecule type" value="Genomic_DNA"/>
</dbReference>
<dbReference type="OrthoDB" id="6198978at2"/>
<reference evidence="4 6" key="2">
    <citation type="submission" date="2018-12" db="EMBL/GenBank/DDBJ databases">
        <authorList>
            <person name="Kartti S."/>
            <person name="Manni A."/>
            <person name="Chemao El Fihri M.W."/>
            <person name="Laamarti M."/>
            <person name="Temsamani L."/>
            <person name="El Jamali J.E."/>
            <person name="Ouadghiri M."/>
            <person name="Ibrahimi A."/>
            <person name="Filati-Maltouf A."/>
        </authorList>
    </citation>
    <scope>NUCLEOTIDE SEQUENCE [LARGE SCALE GENOMIC DNA]</scope>
    <source>
        <strain evidence="4 6">MDMC339</strain>
    </source>
</reference>
<dbReference type="GeneID" id="93832068"/>
<reference evidence="3 5" key="1">
    <citation type="submission" date="2016-05" db="EMBL/GenBank/DDBJ databases">
        <authorList>
            <person name="Lavstsen T."/>
            <person name="Jespersen J.S."/>
        </authorList>
    </citation>
    <scope>NUCLEOTIDE SEQUENCE [LARGE SCALE GENOMIC DNA]</scope>
    <source>
        <strain evidence="3 5">SM-5815</strain>
    </source>
</reference>
<accession>A0A1V3D3R3</accession>
<dbReference type="EMBL" id="ABLTIR010000052">
    <property type="protein sequence ID" value="EKZ1927434.1"/>
    <property type="molecule type" value="Genomic_DNA"/>
</dbReference>
<evidence type="ECO:0000313" key="2">
    <source>
        <dbReference type="EMBL" id="EKZ1928054.1"/>
    </source>
</evidence>
<dbReference type="Proteomes" id="UP000249614">
    <property type="component" value="Unassembled WGS sequence"/>
</dbReference>
<dbReference type="Proteomes" id="UP000271705">
    <property type="component" value="Unassembled WGS sequence"/>
</dbReference>
<evidence type="ECO:0000313" key="5">
    <source>
        <dbReference type="Proteomes" id="UP000249614"/>
    </source>
</evidence>
<dbReference type="RefSeq" id="WP_024957605.1">
    <property type="nucleotide sequence ID" value="NZ_CAXYHH010000007.1"/>
</dbReference>
<sequence length="69" mass="7410">MSEPAPSLDLHLKVRTAFVGKGTSLRGWCMENGVPPQNARDVLIGRWNGPKGQALRRRLLKAAGLSASA</sequence>
<dbReference type="AlphaFoldDB" id="A0A1V3D3R3"/>
<evidence type="ECO:0008006" key="7">
    <source>
        <dbReference type="Google" id="ProtNLM"/>
    </source>
</evidence>
<dbReference type="Proteomes" id="UP001225498">
    <property type="component" value="Unassembled WGS sequence"/>
</dbReference>
<dbReference type="EMBL" id="RXLZ01000036">
    <property type="protein sequence ID" value="RTQ88254.1"/>
    <property type="molecule type" value="Genomic_DNA"/>
</dbReference>
<evidence type="ECO:0000313" key="4">
    <source>
        <dbReference type="EMBL" id="RTQ88254.1"/>
    </source>
</evidence>
<name>A0A1V3D3R3_STEMA</name>
<reference evidence="1" key="3">
    <citation type="submission" date="2023-08" db="EMBL/GenBank/DDBJ databases">
        <authorList>
            <consortium name="Clinical and Environmental Microbiology Branch: Whole genome sequencing antimicrobial resistance pathogens in the healthcare setting"/>
        </authorList>
    </citation>
    <scope>NUCLEOTIDE SEQUENCE</scope>
    <source>
        <strain evidence="1">2023CJ-00293</strain>
    </source>
</reference>
<dbReference type="EMBL" id="ABLTIR010000079">
    <property type="protein sequence ID" value="EKZ1928054.1"/>
    <property type="molecule type" value="Genomic_DNA"/>
</dbReference>
<protein>
    <recommendedName>
        <fullName evidence="7">XRE family transcriptional regulator</fullName>
    </recommendedName>
</protein>
<proteinExistence type="predicted"/>
<evidence type="ECO:0000313" key="1">
    <source>
        <dbReference type="EMBL" id="EKZ1927434.1"/>
    </source>
</evidence>
<evidence type="ECO:0000313" key="6">
    <source>
        <dbReference type="Proteomes" id="UP000271705"/>
    </source>
</evidence>
<evidence type="ECO:0000313" key="3">
    <source>
        <dbReference type="EMBL" id="PZS94319.1"/>
    </source>
</evidence>
<comment type="caution">
    <text evidence="4">The sequence shown here is derived from an EMBL/GenBank/DDBJ whole genome shotgun (WGS) entry which is preliminary data.</text>
</comment>
<organism evidence="4 6">
    <name type="scientific">Stenotrophomonas maltophilia</name>
    <name type="common">Pseudomonas maltophilia</name>
    <name type="synonym">Xanthomonas maltophilia</name>
    <dbReference type="NCBI Taxonomy" id="40324"/>
    <lineage>
        <taxon>Bacteria</taxon>
        <taxon>Pseudomonadati</taxon>
        <taxon>Pseudomonadota</taxon>
        <taxon>Gammaproteobacteria</taxon>
        <taxon>Lysobacterales</taxon>
        <taxon>Lysobacteraceae</taxon>
        <taxon>Stenotrophomonas</taxon>
        <taxon>Stenotrophomonas maltophilia group</taxon>
    </lineage>
</organism>
<gene>
    <name evidence="3" type="ORF">A7X83_04900</name>
    <name evidence="4" type="ORF">EKL94_13110</name>
    <name evidence="1" type="ORF">REH87_002455</name>
    <name evidence="2" type="ORF">REH87_003083</name>
</gene>